<dbReference type="STRING" id="1196095.GAPWK_0276"/>
<dbReference type="GO" id="GO:0009246">
    <property type="term" value="P:enterobacterial common antigen biosynthetic process"/>
    <property type="evidence" value="ECO:0007669"/>
    <property type="project" value="TreeGrafter"/>
</dbReference>
<evidence type="ECO:0000256" key="5">
    <source>
        <dbReference type="ARBA" id="ARBA00022989"/>
    </source>
</evidence>
<dbReference type="GO" id="GO:0016413">
    <property type="term" value="F:O-acetyltransferase activity"/>
    <property type="evidence" value="ECO:0007669"/>
    <property type="project" value="TreeGrafter"/>
</dbReference>
<feature type="transmembrane region" description="Helical" evidence="7">
    <location>
        <begin position="290"/>
        <end position="312"/>
    </location>
</feature>
<evidence type="ECO:0000256" key="3">
    <source>
        <dbReference type="ARBA" id="ARBA00022475"/>
    </source>
</evidence>
<comment type="similarity">
    <text evidence="2">Belongs to the acyltransferase 3 family.</text>
</comment>
<keyword evidence="5 7" id="KW-1133">Transmembrane helix</keyword>
<dbReference type="Pfam" id="PF01757">
    <property type="entry name" value="Acyl_transf_3"/>
    <property type="match status" value="1"/>
</dbReference>
<comment type="subcellular location">
    <subcellularLocation>
        <location evidence="1">Cell membrane</location>
        <topology evidence="1">Multi-pass membrane protein</topology>
    </subcellularLocation>
</comment>
<keyword evidence="6 7" id="KW-0472">Membrane</keyword>
<feature type="transmembrane region" description="Helical" evidence="7">
    <location>
        <begin position="261"/>
        <end position="278"/>
    </location>
</feature>
<evidence type="ECO:0000256" key="1">
    <source>
        <dbReference type="ARBA" id="ARBA00004651"/>
    </source>
</evidence>
<keyword evidence="3" id="KW-1003">Cell membrane</keyword>
<feature type="transmembrane region" description="Helical" evidence="7">
    <location>
        <begin position="332"/>
        <end position="355"/>
    </location>
</feature>
<reference evidence="9 10" key="1">
    <citation type="submission" date="2018-05" db="EMBL/GenBank/DDBJ databases">
        <title>Reference genomes for bee gut microbiota database.</title>
        <authorList>
            <person name="Ellegaard K.M."/>
        </authorList>
    </citation>
    <scope>NUCLEOTIDE SEQUENCE [LARGE SCALE GENOMIC DNA]</scope>
    <source>
        <strain evidence="9 10">ESL0182</strain>
    </source>
</reference>
<organism evidence="9 10">
    <name type="scientific">Gilliamella apicola</name>
    <dbReference type="NCBI Taxonomy" id="1196095"/>
    <lineage>
        <taxon>Bacteria</taxon>
        <taxon>Pseudomonadati</taxon>
        <taxon>Pseudomonadota</taxon>
        <taxon>Gammaproteobacteria</taxon>
        <taxon>Orbales</taxon>
        <taxon>Orbaceae</taxon>
        <taxon>Gilliamella</taxon>
    </lineage>
</organism>
<evidence type="ECO:0000313" key="10">
    <source>
        <dbReference type="Proteomes" id="UP000247932"/>
    </source>
</evidence>
<evidence type="ECO:0000256" key="2">
    <source>
        <dbReference type="ARBA" id="ARBA00007400"/>
    </source>
</evidence>
<evidence type="ECO:0000256" key="6">
    <source>
        <dbReference type="ARBA" id="ARBA00023136"/>
    </source>
</evidence>
<sequence>MLMYNKFFCYILITEMTTVRPQKIHSIHLLRGVAIIMIVFSHCLGVFKNSHLIANSYLFSFLNLFAFNFTTFFVLIAGFLFQHLTYKYDVKGYYLSKFKTVVCPYISVSIFCFLYFHYQYLSRLPVFSLTEPSSSMSIVKMMLTGTQLLPLWFMPMIIIIFAISPLLYKWSKKSLIVIGLVSMFWVVMFTKPDYKQPLLNLLHYGPVYLTGMMIKQNYEKIMKLVKENLALVIFFFGLCLFIPFAYRYVDYLGVERLYYDTLQKIILFILALYFLDGLNHRNNEGGIYKFFSYLANVSFPIYFIHQIIVLFLEQRLINSSFGYIIKTDNGQLASVGAISFLICTLTISIFIANTIKFVFKDKAKYLIGGNR</sequence>
<dbReference type="PANTHER" id="PTHR40074">
    <property type="entry name" value="O-ACETYLTRANSFERASE WECH"/>
    <property type="match status" value="1"/>
</dbReference>
<keyword evidence="4 7" id="KW-0812">Transmembrane</keyword>
<protein>
    <recommendedName>
        <fullName evidence="8">Acyltransferase 3 domain-containing protein</fullName>
    </recommendedName>
</protein>
<evidence type="ECO:0000256" key="7">
    <source>
        <dbReference type="SAM" id="Phobius"/>
    </source>
</evidence>
<keyword evidence="10" id="KW-1185">Reference proteome</keyword>
<dbReference type="EMBL" id="QGLR01000004">
    <property type="protein sequence ID" value="PXZ08562.1"/>
    <property type="molecule type" value="Genomic_DNA"/>
</dbReference>
<feature type="domain" description="Acyltransferase 3" evidence="8">
    <location>
        <begin position="24"/>
        <end position="351"/>
    </location>
</feature>
<feature type="transmembrane region" description="Helical" evidence="7">
    <location>
        <begin position="229"/>
        <end position="249"/>
    </location>
</feature>
<feature type="transmembrane region" description="Helical" evidence="7">
    <location>
        <begin position="102"/>
        <end position="121"/>
    </location>
</feature>
<feature type="transmembrane region" description="Helical" evidence="7">
    <location>
        <begin position="175"/>
        <end position="192"/>
    </location>
</feature>
<comment type="caution">
    <text evidence="9">The sequence shown here is derived from an EMBL/GenBank/DDBJ whole genome shotgun (WGS) entry which is preliminary data.</text>
</comment>
<evidence type="ECO:0000256" key="4">
    <source>
        <dbReference type="ARBA" id="ARBA00022692"/>
    </source>
</evidence>
<feature type="transmembrane region" description="Helical" evidence="7">
    <location>
        <begin position="29"/>
        <end position="47"/>
    </location>
</feature>
<dbReference type="OrthoDB" id="7579632at2"/>
<dbReference type="InterPro" id="IPR002656">
    <property type="entry name" value="Acyl_transf_3_dom"/>
</dbReference>
<dbReference type="GO" id="GO:0005886">
    <property type="term" value="C:plasma membrane"/>
    <property type="evidence" value="ECO:0007669"/>
    <property type="project" value="UniProtKB-SubCell"/>
</dbReference>
<dbReference type="Proteomes" id="UP000247932">
    <property type="component" value="Unassembled WGS sequence"/>
</dbReference>
<gene>
    <name evidence="9" type="ORF">DKK70_01975</name>
</gene>
<evidence type="ECO:0000259" key="8">
    <source>
        <dbReference type="Pfam" id="PF01757"/>
    </source>
</evidence>
<name>A0A2V4E5K5_9GAMM</name>
<feature type="transmembrane region" description="Helical" evidence="7">
    <location>
        <begin position="59"/>
        <end position="81"/>
    </location>
</feature>
<evidence type="ECO:0000313" key="9">
    <source>
        <dbReference type="EMBL" id="PXZ08562.1"/>
    </source>
</evidence>
<accession>A0A2V4E5K5</accession>
<proteinExistence type="inferred from homology"/>
<dbReference type="AlphaFoldDB" id="A0A2V4E5K5"/>
<feature type="transmembrane region" description="Helical" evidence="7">
    <location>
        <begin position="141"/>
        <end position="163"/>
    </location>
</feature>
<dbReference type="PANTHER" id="PTHR40074:SF2">
    <property type="entry name" value="O-ACETYLTRANSFERASE WECH"/>
    <property type="match status" value="1"/>
</dbReference>